<reference evidence="3" key="1">
    <citation type="journal article" date="2019" name="Int. J. Syst. Evol. Microbiol.">
        <title>The Global Catalogue of Microorganisms (GCM) 10K type strain sequencing project: providing services to taxonomists for standard genome sequencing and annotation.</title>
        <authorList>
            <consortium name="The Broad Institute Genomics Platform"/>
            <consortium name="The Broad Institute Genome Sequencing Center for Infectious Disease"/>
            <person name="Wu L."/>
            <person name="Ma J."/>
        </authorList>
    </citation>
    <scope>NUCLEOTIDE SEQUENCE [LARGE SCALE GENOMIC DNA]</scope>
    <source>
        <strain evidence="3">IBRC-M 10906</strain>
    </source>
</reference>
<accession>A0ABW5WDH2</accession>
<dbReference type="RefSeq" id="WP_377384334.1">
    <property type="nucleotide sequence ID" value="NZ_JBHSAN010000002.1"/>
</dbReference>
<proteinExistence type="predicted"/>
<sequence>MTRTPAADLVLLAVLAVDAVLLAALELFYLPLRLDGLILPRVGDVALPVSVLVAMVTTPLLVSAAARLGNRRLGFVPLAAWLLTLLVVGVTGPGGDTVLLADWRTLLLLAGGTLPGALAVGGTLGRATRLAREAQLSRRR</sequence>
<feature type="transmembrane region" description="Helical" evidence="1">
    <location>
        <begin position="106"/>
        <end position="125"/>
    </location>
</feature>
<dbReference type="EMBL" id="JBHUOF010000040">
    <property type="protein sequence ID" value="MFD2802038.1"/>
    <property type="molecule type" value="Genomic_DNA"/>
</dbReference>
<protein>
    <submittedName>
        <fullName evidence="2">Uncharacterized protein</fullName>
    </submittedName>
</protein>
<comment type="caution">
    <text evidence="2">The sequence shown here is derived from an EMBL/GenBank/DDBJ whole genome shotgun (WGS) entry which is preliminary data.</text>
</comment>
<feature type="transmembrane region" description="Helical" evidence="1">
    <location>
        <begin position="9"/>
        <end position="30"/>
    </location>
</feature>
<keyword evidence="3" id="KW-1185">Reference proteome</keyword>
<name>A0ABW5WDH2_9PSEU</name>
<feature type="transmembrane region" description="Helical" evidence="1">
    <location>
        <begin position="45"/>
        <end position="66"/>
    </location>
</feature>
<evidence type="ECO:0000313" key="2">
    <source>
        <dbReference type="EMBL" id="MFD2802038.1"/>
    </source>
</evidence>
<gene>
    <name evidence="2" type="ORF">ACFS2C_21855</name>
</gene>
<evidence type="ECO:0000256" key="1">
    <source>
        <dbReference type="SAM" id="Phobius"/>
    </source>
</evidence>
<organism evidence="2 3">
    <name type="scientific">Prauserella oleivorans</name>
    <dbReference type="NCBI Taxonomy" id="1478153"/>
    <lineage>
        <taxon>Bacteria</taxon>
        <taxon>Bacillati</taxon>
        <taxon>Actinomycetota</taxon>
        <taxon>Actinomycetes</taxon>
        <taxon>Pseudonocardiales</taxon>
        <taxon>Pseudonocardiaceae</taxon>
        <taxon>Prauserella</taxon>
    </lineage>
</organism>
<dbReference type="Proteomes" id="UP001597478">
    <property type="component" value="Unassembled WGS sequence"/>
</dbReference>
<keyword evidence="1" id="KW-0472">Membrane</keyword>
<keyword evidence="1" id="KW-0812">Transmembrane</keyword>
<keyword evidence="1" id="KW-1133">Transmembrane helix</keyword>
<feature type="transmembrane region" description="Helical" evidence="1">
    <location>
        <begin position="73"/>
        <end position="94"/>
    </location>
</feature>
<evidence type="ECO:0000313" key="3">
    <source>
        <dbReference type="Proteomes" id="UP001597478"/>
    </source>
</evidence>